<evidence type="ECO:0000313" key="2">
    <source>
        <dbReference type="Proteomes" id="UP001148786"/>
    </source>
</evidence>
<dbReference type="EMBL" id="JANKHO010001230">
    <property type="protein sequence ID" value="KAJ3502788.1"/>
    <property type="molecule type" value="Genomic_DNA"/>
</dbReference>
<evidence type="ECO:0000313" key="1">
    <source>
        <dbReference type="EMBL" id="KAJ3502788.1"/>
    </source>
</evidence>
<gene>
    <name evidence="1" type="ORF">NLJ89_g8730</name>
</gene>
<sequence>MVDVTLRILMVGGGMNTVKTVKISLRASVFDLIKVVHDIAALEFANYLPEELGIWKIIQPLYPQPEPVVGPYKRYYRLSPTALVSDCFEPEFIPHDTDTQEAVVMPKRLRRSMPRGVNKGIDPYDKLWEDLWLAREDTGVPFFQKHPIYRDGTLQCTDAEVPSAAWSMQIPHCVYPARLTQITHALVRSDYFEAFRSLFQAAGTVNPVEARFTLTGGPAIGKTFWLILVLVLRLHARLPTAYQVRPNQILFFDEHGVQELFTLKGQMFDIALRRHEPGDVWALVDSNECLQGVDDTYHFSKMFIVEATTLDSEGGVCKSELASRRVSDFILDPWTISDIICARGLIGEQVPSERAMKEFMYKYGAGASPRDVYIYANAPTAYEDRAMTLLSTLSAASPSNPIIVYELSVKLGLVVLRRTAPISCDLYTPLLVSKHIANLVAGTSLLSDELVQSLFKIFLIYMPYSRQSAAWVLEAHARRFIRPEGTSWGLLAPKGEGTFRYVRWETPVAYLAISPGAKMLSVGDSPLVYSDIDPESVDGQAQDSDDVIECADVDYLLLYSKPDKHAVIFQPRVPVDPPFEFECTIKRRLRELRERGTQRITYIIVPLGCMARQVFLKLEDLVDECYEAALMPDYTRRYGMFI</sequence>
<keyword evidence="2" id="KW-1185">Reference proteome</keyword>
<dbReference type="AlphaFoldDB" id="A0A9W8JTV0"/>
<dbReference type="Proteomes" id="UP001148786">
    <property type="component" value="Unassembled WGS sequence"/>
</dbReference>
<name>A0A9W8JTV0_9AGAR</name>
<comment type="caution">
    <text evidence="1">The sequence shown here is derived from an EMBL/GenBank/DDBJ whole genome shotgun (WGS) entry which is preliminary data.</text>
</comment>
<protein>
    <submittedName>
        <fullName evidence="1">Uncharacterized protein</fullName>
    </submittedName>
</protein>
<reference evidence="1" key="1">
    <citation type="submission" date="2022-07" db="EMBL/GenBank/DDBJ databases">
        <title>Genome Sequence of Agrocybe chaxingu.</title>
        <authorList>
            <person name="Buettner E."/>
        </authorList>
    </citation>
    <scope>NUCLEOTIDE SEQUENCE</scope>
    <source>
        <strain evidence="1">MP-N11</strain>
    </source>
</reference>
<dbReference type="OrthoDB" id="2340858at2759"/>
<organism evidence="1 2">
    <name type="scientific">Agrocybe chaxingu</name>
    <dbReference type="NCBI Taxonomy" id="84603"/>
    <lineage>
        <taxon>Eukaryota</taxon>
        <taxon>Fungi</taxon>
        <taxon>Dikarya</taxon>
        <taxon>Basidiomycota</taxon>
        <taxon>Agaricomycotina</taxon>
        <taxon>Agaricomycetes</taxon>
        <taxon>Agaricomycetidae</taxon>
        <taxon>Agaricales</taxon>
        <taxon>Agaricineae</taxon>
        <taxon>Strophariaceae</taxon>
        <taxon>Agrocybe</taxon>
    </lineage>
</organism>
<proteinExistence type="predicted"/>
<accession>A0A9W8JTV0</accession>